<dbReference type="RefSeq" id="WP_055514589.1">
    <property type="nucleotide sequence ID" value="NZ_AP023440.1"/>
</dbReference>
<gene>
    <name evidence="2" type="ORF">GCM10017557_20640</name>
</gene>
<keyword evidence="1" id="KW-0812">Transmembrane</keyword>
<keyword evidence="3" id="KW-1185">Reference proteome</keyword>
<evidence type="ECO:0000313" key="2">
    <source>
        <dbReference type="EMBL" id="BCL27205.1"/>
    </source>
</evidence>
<dbReference type="EMBL" id="AP023440">
    <property type="protein sequence ID" value="BCL27205.1"/>
    <property type="molecule type" value="Genomic_DNA"/>
</dbReference>
<name>A0A7G1P2B1_9ACTN</name>
<reference evidence="2 3" key="1">
    <citation type="journal article" date="2014" name="Int. J. Syst. Evol. Microbiol.">
        <title>Complete genome sequence of Corynebacterium casei LMG S-19264T (=DSM 44701T), isolated from a smear-ripened cheese.</title>
        <authorList>
            <consortium name="US DOE Joint Genome Institute (JGI-PGF)"/>
            <person name="Walter F."/>
            <person name="Albersmeier A."/>
            <person name="Kalinowski J."/>
            <person name="Ruckert C."/>
        </authorList>
    </citation>
    <scope>NUCLEOTIDE SEQUENCE [LARGE SCALE GENOMIC DNA]</scope>
    <source>
        <strain evidence="2 3">JCM 4677</strain>
    </source>
</reference>
<sequence>MTTMVLAVAALAIGTYITRLAGPLLYHRLTLPAAVVRLLPIMAAVPLTALCVTGALTEAGSFAGWARPAGVAVALVLALRRTSFAVIVIAAAGTTALLRLCGVP</sequence>
<evidence type="ECO:0000313" key="3">
    <source>
        <dbReference type="Proteomes" id="UP000516444"/>
    </source>
</evidence>
<evidence type="ECO:0000256" key="1">
    <source>
        <dbReference type="SAM" id="Phobius"/>
    </source>
</evidence>
<evidence type="ECO:0008006" key="4">
    <source>
        <dbReference type="Google" id="ProtNLM"/>
    </source>
</evidence>
<dbReference type="AlphaFoldDB" id="A0A7G1P2B1"/>
<keyword evidence="1" id="KW-1133">Transmembrane helix</keyword>
<organism evidence="2 3">
    <name type="scientific">Streptomyces aurantiacus</name>
    <dbReference type="NCBI Taxonomy" id="47760"/>
    <lineage>
        <taxon>Bacteria</taxon>
        <taxon>Bacillati</taxon>
        <taxon>Actinomycetota</taxon>
        <taxon>Actinomycetes</taxon>
        <taxon>Kitasatosporales</taxon>
        <taxon>Streptomycetaceae</taxon>
        <taxon>Streptomyces</taxon>
        <taxon>Streptomyces aurantiacus group</taxon>
    </lineage>
</organism>
<dbReference type="InterPro" id="IPR008407">
    <property type="entry name" value="Brnchd-chn_aa_trnsp_AzlD"/>
</dbReference>
<feature type="transmembrane region" description="Helical" evidence="1">
    <location>
        <begin position="69"/>
        <end position="98"/>
    </location>
</feature>
<accession>A0A7G1P2B1</accession>
<protein>
    <recommendedName>
        <fullName evidence="4">AzlD domain-containing protein</fullName>
    </recommendedName>
</protein>
<dbReference type="OrthoDB" id="4484240at2"/>
<dbReference type="Proteomes" id="UP000516444">
    <property type="component" value="Chromosome"/>
</dbReference>
<feature type="transmembrane region" description="Helical" evidence="1">
    <location>
        <begin position="6"/>
        <end position="26"/>
    </location>
</feature>
<dbReference type="KEGG" id="sgm:GCM10017557_20640"/>
<dbReference type="Pfam" id="PF05437">
    <property type="entry name" value="AzlD"/>
    <property type="match status" value="1"/>
</dbReference>
<feature type="transmembrane region" description="Helical" evidence="1">
    <location>
        <begin position="38"/>
        <end position="57"/>
    </location>
</feature>
<proteinExistence type="predicted"/>
<keyword evidence="1" id="KW-0472">Membrane</keyword>